<keyword evidence="2" id="KW-1185">Reference proteome</keyword>
<evidence type="ECO:0000313" key="2">
    <source>
        <dbReference type="Proteomes" id="UP000636811"/>
    </source>
</evidence>
<reference evidence="1 2" key="1">
    <citation type="submission" date="2020-11" db="EMBL/GenBank/DDBJ databases">
        <title>Taxonomic investigation of Rahnella strains.</title>
        <authorList>
            <person name="Lee S.D."/>
        </authorList>
    </citation>
    <scope>NUCLEOTIDE SEQUENCE [LARGE SCALE GENOMIC DNA]</scope>
    <source>
        <strain evidence="1 2">SAP-17</strain>
    </source>
</reference>
<dbReference type="EMBL" id="JADOBI010000001">
    <property type="protein sequence ID" value="MBF7977937.1"/>
    <property type="molecule type" value="Genomic_DNA"/>
</dbReference>
<proteinExistence type="predicted"/>
<sequence length="192" mass="21070">MTTSLFSATLFYATTQIFMPLANASEVALEKSSISNCESVTLVRKNVGNAYKGSVTNDDYSMSLVIPKGLIGWGGVAEDAPFHGFTIFLEKADSSSACIVFDIHVRVNAEDKPARPHSSHRIKIKNISGWQSINRIITKGEDIVVINTALSYPKAGDMIDSEITMIVPKLKYPEKKVIYDAFISSFKISATR</sequence>
<dbReference type="Proteomes" id="UP000636811">
    <property type="component" value="Unassembled WGS sequence"/>
</dbReference>
<gene>
    <name evidence="1" type="ORF">IV433_00775</name>
</gene>
<comment type="caution">
    <text evidence="1">The sequence shown here is derived from an EMBL/GenBank/DDBJ whole genome shotgun (WGS) entry which is preliminary data.</text>
</comment>
<protein>
    <submittedName>
        <fullName evidence="1">Uncharacterized protein</fullName>
    </submittedName>
</protein>
<dbReference type="RefSeq" id="WP_195812831.1">
    <property type="nucleotide sequence ID" value="NZ_JADOBI010000001.1"/>
</dbReference>
<name>A0ABS0DYN8_9GAMM</name>
<evidence type="ECO:0000313" key="1">
    <source>
        <dbReference type="EMBL" id="MBF7977937.1"/>
    </source>
</evidence>
<organism evidence="1 2">
    <name type="scientific">Rahnella laticis</name>
    <dbReference type="NCBI Taxonomy" id="2787622"/>
    <lineage>
        <taxon>Bacteria</taxon>
        <taxon>Pseudomonadati</taxon>
        <taxon>Pseudomonadota</taxon>
        <taxon>Gammaproteobacteria</taxon>
        <taxon>Enterobacterales</taxon>
        <taxon>Yersiniaceae</taxon>
        <taxon>Rahnella</taxon>
    </lineage>
</organism>
<accession>A0ABS0DYN8</accession>